<gene>
    <name evidence="1" type="ORF">PQR57_44090</name>
</gene>
<name>A0ABW9B6S8_9BURK</name>
<reference evidence="1 2" key="1">
    <citation type="journal article" date="2024" name="Chem. Sci.">
        <title>Discovery of megapolipeptins by genome mining of a Burkholderiales bacteria collection.</title>
        <authorList>
            <person name="Paulo B.S."/>
            <person name="Recchia M.J.J."/>
            <person name="Lee S."/>
            <person name="Fergusson C.H."/>
            <person name="Romanowski S.B."/>
            <person name="Hernandez A."/>
            <person name="Krull N."/>
            <person name="Liu D.Y."/>
            <person name="Cavanagh H."/>
            <person name="Bos A."/>
            <person name="Gray C.A."/>
            <person name="Murphy B.T."/>
            <person name="Linington R.G."/>
            <person name="Eustaquio A.S."/>
        </authorList>
    </citation>
    <scope>NUCLEOTIDE SEQUENCE [LARGE SCALE GENOMIC DNA]</scope>
    <source>
        <strain evidence="1 2">RL17-350-BIC-A</strain>
    </source>
</reference>
<proteinExistence type="predicted"/>
<accession>A0ABW9B6S8</accession>
<comment type="caution">
    <text evidence="1">The sequence shown here is derived from an EMBL/GenBank/DDBJ whole genome shotgun (WGS) entry which is preliminary data.</text>
</comment>
<keyword evidence="2" id="KW-1185">Reference proteome</keyword>
<evidence type="ECO:0000313" key="2">
    <source>
        <dbReference type="Proteomes" id="UP001629230"/>
    </source>
</evidence>
<organism evidence="1 2">
    <name type="scientific">Paraburkholderia dipogonis</name>
    <dbReference type="NCBI Taxonomy" id="1211383"/>
    <lineage>
        <taxon>Bacteria</taxon>
        <taxon>Pseudomonadati</taxon>
        <taxon>Pseudomonadota</taxon>
        <taxon>Betaproteobacteria</taxon>
        <taxon>Burkholderiales</taxon>
        <taxon>Burkholderiaceae</taxon>
        <taxon>Paraburkholderia</taxon>
    </lineage>
</organism>
<evidence type="ECO:0000313" key="1">
    <source>
        <dbReference type="EMBL" id="MFM0007901.1"/>
    </source>
</evidence>
<sequence>MATTVVAMGVTSPGGIECVFSLMTLSRYERAILACDVSIWSSKSRASAMPGELIPKSFVTR</sequence>
<protein>
    <submittedName>
        <fullName evidence="1">Uncharacterized protein</fullName>
    </submittedName>
</protein>
<dbReference type="Proteomes" id="UP001629230">
    <property type="component" value="Unassembled WGS sequence"/>
</dbReference>
<dbReference type="EMBL" id="JAQQEZ010000073">
    <property type="protein sequence ID" value="MFM0007901.1"/>
    <property type="molecule type" value="Genomic_DNA"/>
</dbReference>